<reference evidence="1" key="1">
    <citation type="submission" date="2021-01" db="EMBL/GenBank/DDBJ databases">
        <authorList>
            <person name="Li R."/>
            <person name="Bekaert M."/>
        </authorList>
    </citation>
    <scope>NUCLEOTIDE SEQUENCE</scope>
    <source>
        <strain evidence="1">Farmed</strain>
    </source>
</reference>
<proteinExistence type="predicted"/>
<evidence type="ECO:0000313" key="2">
    <source>
        <dbReference type="Proteomes" id="UP000597762"/>
    </source>
</evidence>
<name>A0A812C4T0_ACAPH</name>
<organism evidence="1 2">
    <name type="scientific">Acanthosepion pharaonis</name>
    <name type="common">Pharaoh cuttlefish</name>
    <name type="synonym">Sepia pharaonis</name>
    <dbReference type="NCBI Taxonomy" id="158019"/>
    <lineage>
        <taxon>Eukaryota</taxon>
        <taxon>Metazoa</taxon>
        <taxon>Spiralia</taxon>
        <taxon>Lophotrochozoa</taxon>
        <taxon>Mollusca</taxon>
        <taxon>Cephalopoda</taxon>
        <taxon>Coleoidea</taxon>
        <taxon>Decapodiformes</taxon>
        <taxon>Sepiida</taxon>
        <taxon>Sepiina</taxon>
        <taxon>Sepiidae</taxon>
        <taxon>Acanthosepion</taxon>
    </lineage>
</organism>
<dbReference type="AlphaFoldDB" id="A0A812C4T0"/>
<evidence type="ECO:0000313" key="1">
    <source>
        <dbReference type="EMBL" id="CAE1260991.1"/>
    </source>
</evidence>
<dbReference type="Proteomes" id="UP000597762">
    <property type="component" value="Unassembled WGS sequence"/>
</dbReference>
<dbReference type="OrthoDB" id="6355129at2759"/>
<comment type="caution">
    <text evidence="1">The sequence shown here is derived from an EMBL/GenBank/DDBJ whole genome shotgun (WGS) entry which is preliminary data.</text>
</comment>
<gene>
    <name evidence="1" type="ORF">SPHA_32482</name>
</gene>
<keyword evidence="2" id="KW-1185">Reference proteome</keyword>
<dbReference type="EMBL" id="CAHIKZ030001356">
    <property type="protein sequence ID" value="CAE1260991.1"/>
    <property type="molecule type" value="Genomic_DNA"/>
</dbReference>
<protein>
    <submittedName>
        <fullName evidence="1">Uncharacterized protein</fullName>
    </submittedName>
</protein>
<accession>A0A812C4T0</accession>
<sequence length="915" mass="100722">MPRKKRYAPMNAVPAFMTFALEKIGENANVTEIVQGTQLSFRLFIHFTNGTTDMTVEIFTPANQTTIMILCPPIISYVGSNLQINPVIPVLESKSQTALFDRAVFNFGNVTNNMNDVTKAENSILQIDFNATMINPATSSSIKNQTFWVSAGAEYNNQNDIWVGQSMYIAKESDKQNVSGTPKFNLTGPSKIPIASSAKFRLDLNLPILTKKVKVDVFPPLNTSGVMSVCNLKVRDTGRNFACLPVDYIEGKLINSRVYNGNSKAHINMGDVVNSGIMSSVYDSNEDWISLQFAMNVFDDASLVGKQFWIGASVTMDTDFIWTGQYLVEIDAKVDISTTTPLTVSANVKTPIVKKTDLLSPNIYTYSDEEIRFIHRKYKNFKLICHSGGKFILNFFEPSFFSLKTGDNVACVSRDEPKYLTRAGETVPSYTRLDLGRVTNTGMMDGKKNQSTNVIKVQIVSTPLKKTAAQKYTVKTNVNYGKQKTLPKAYDVTVTSAPMTLPTNITPDYNVDYAQGSGSVLVGASTDLLVNVTFIPGSFFSNLNIESLAPTDSQGTKYTFCSIRAVHIGRNLPCIKDDDIKRNVKFVSSSDDNKYDQAFVNMTDLCVTREYPDEVDNRLSLLITVRMEDHPANSNNSKDWVTVGLYYNNKTILVFQNSLWTLRGQVADVVPGGTERVDVVEVSPVSSQPIGYVTGYNISIKIPPLSSISVIVNASTTSPSLQICTLKVIAVGSGLGCIVPEKDILEIPDSNMLKKAGINFGPVTNIGTDSVHDSYFFDKTTLLMQLVVKLADGVTATNPLEIQVKLGSQTPKVFPFNLKTTLNTTGITMTTQPLSNVTSFIGAITGNDTVPEIVKGQSKRVLTQFYVPADMVRKMKIETTLDPINQVEMSDYNVVYKGENLPCIDKGTKSVIESK</sequence>